<dbReference type="AlphaFoldDB" id="A0A212JYI7"/>
<proteinExistence type="predicted"/>
<organism evidence="1">
    <name type="scientific">uncultured Dysgonomonas sp</name>
    <dbReference type="NCBI Taxonomy" id="206096"/>
    <lineage>
        <taxon>Bacteria</taxon>
        <taxon>Pseudomonadati</taxon>
        <taxon>Bacteroidota</taxon>
        <taxon>Bacteroidia</taxon>
        <taxon>Bacteroidales</taxon>
        <taxon>Dysgonomonadaceae</taxon>
        <taxon>Dysgonomonas</taxon>
        <taxon>environmental samples</taxon>
    </lineage>
</organism>
<accession>A0A212JYI7</accession>
<dbReference type="EMBL" id="FLUM01000003">
    <property type="protein sequence ID" value="SBW04325.1"/>
    <property type="molecule type" value="Genomic_DNA"/>
</dbReference>
<protein>
    <submittedName>
        <fullName evidence="1">Uncharacterized protein</fullName>
    </submittedName>
</protein>
<gene>
    <name evidence="1" type="ORF">KL86DYS1_30810</name>
</gene>
<evidence type="ECO:0000313" key="1">
    <source>
        <dbReference type="EMBL" id="SBW04325.1"/>
    </source>
</evidence>
<reference evidence="1" key="1">
    <citation type="submission" date="2016-04" db="EMBL/GenBank/DDBJ databases">
        <authorList>
            <person name="Evans L.H."/>
            <person name="Alamgir A."/>
            <person name="Owens N."/>
            <person name="Weber N.D."/>
            <person name="Virtaneva K."/>
            <person name="Barbian K."/>
            <person name="Babar A."/>
            <person name="Rosenke K."/>
        </authorList>
    </citation>
    <scope>NUCLEOTIDE SEQUENCE</scope>
    <source>
        <strain evidence="1">86-1</strain>
    </source>
</reference>
<sequence>MALPQTNQKAREADTYLIIEGLRLLVRQQMRISSAGGHLSGAAGVERNWAIARLSLSAGKPLTGRRGTKR</sequence>
<name>A0A212JYI7_9BACT</name>